<dbReference type="InterPro" id="IPR025669">
    <property type="entry name" value="AAA_dom"/>
</dbReference>
<dbReference type="Gene3D" id="3.40.50.300">
    <property type="entry name" value="P-loop containing nucleotide triphosphate hydrolases"/>
    <property type="match status" value="1"/>
</dbReference>
<proteinExistence type="predicted"/>
<keyword evidence="3" id="KW-1185">Reference proteome</keyword>
<dbReference type="CDD" id="cd02042">
    <property type="entry name" value="ParAB_family"/>
    <property type="match status" value="1"/>
</dbReference>
<dbReference type="InterPro" id="IPR050678">
    <property type="entry name" value="DNA_Partitioning_ATPase"/>
</dbReference>
<dbReference type="SUPFAM" id="SSF52540">
    <property type="entry name" value="P-loop containing nucleoside triphosphate hydrolases"/>
    <property type="match status" value="1"/>
</dbReference>
<dbReference type="OrthoDB" id="9815116at2"/>
<dbReference type="InterPro" id="IPR027417">
    <property type="entry name" value="P-loop_NTPase"/>
</dbReference>
<dbReference type="PANTHER" id="PTHR13696">
    <property type="entry name" value="P-LOOP CONTAINING NUCLEOSIDE TRIPHOSPHATE HYDROLASE"/>
    <property type="match status" value="1"/>
</dbReference>
<dbReference type="EMBL" id="QGNZ01000006">
    <property type="protein sequence ID" value="PWS25906.1"/>
    <property type="molecule type" value="Genomic_DNA"/>
</dbReference>
<feature type="domain" description="AAA" evidence="1">
    <location>
        <begin position="1"/>
        <end position="175"/>
    </location>
</feature>
<dbReference type="Pfam" id="PF13614">
    <property type="entry name" value="AAA_31"/>
    <property type="match status" value="1"/>
</dbReference>
<dbReference type="FunFam" id="3.40.50.300:FF:000285">
    <property type="entry name" value="Sporulation initiation inhibitor Soj"/>
    <property type="match status" value="1"/>
</dbReference>
<evidence type="ECO:0000313" key="3">
    <source>
        <dbReference type="Proteomes" id="UP000245379"/>
    </source>
</evidence>
<organism evidence="2 3">
    <name type="scientific">Pedobacter yonginense</name>
    <dbReference type="NCBI Taxonomy" id="651869"/>
    <lineage>
        <taxon>Bacteria</taxon>
        <taxon>Pseudomonadati</taxon>
        <taxon>Bacteroidota</taxon>
        <taxon>Sphingobacteriia</taxon>
        <taxon>Sphingobacteriales</taxon>
        <taxon>Sphingobacteriaceae</taxon>
        <taxon>Pedobacter</taxon>
    </lineage>
</organism>
<dbReference type="PANTHER" id="PTHR13696:SF99">
    <property type="entry name" value="COBYRINIC ACID AC-DIAMIDE SYNTHASE"/>
    <property type="match status" value="1"/>
</dbReference>
<evidence type="ECO:0000313" key="2">
    <source>
        <dbReference type="EMBL" id="PWS25906.1"/>
    </source>
</evidence>
<sequence length="250" mass="27683">MKTIAILNHKGGTGKTTSALNIGAGLARLQKKTLLVDIDPQSNLTEGLGIRDVETSIYESISDVKYKTPLPIQKISEFLHIIPSSLDLLGAELELVSRPNRERIFATLLEPLKKIYDYIIIDCPPALGMLTMNALVPCDTVLVPLEADFYSYRGIDRLVTIIETVQLHFNPTLAIGGVFITKCNPQRLLTKSIRESVKKHFNDTLFDTIIRVNVDLAEAPVSGKDIFQYAPTSNGAKDYSDLVDELLTKI</sequence>
<comment type="caution">
    <text evidence="2">The sequence shown here is derived from an EMBL/GenBank/DDBJ whole genome shotgun (WGS) entry which is preliminary data.</text>
</comment>
<gene>
    <name evidence="2" type="ORF">DHW03_18920</name>
</gene>
<dbReference type="RefSeq" id="WP_109927427.1">
    <property type="nucleotide sequence ID" value="NZ_QGNZ01000006.1"/>
</dbReference>
<dbReference type="Proteomes" id="UP000245379">
    <property type="component" value="Unassembled WGS sequence"/>
</dbReference>
<accession>A0A317EKV3</accession>
<dbReference type="AlphaFoldDB" id="A0A317EKV3"/>
<name>A0A317EKV3_9SPHI</name>
<reference evidence="2 3" key="1">
    <citation type="submission" date="2018-05" db="EMBL/GenBank/DDBJ databases">
        <title>Pedobacter paludis sp. nov., isolated from wetland soil.</title>
        <authorList>
            <person name="Zhang Y."/>
            <person name="Wang G."/>
        </authorList>
    </citation>
    <scope>NUCLEOTIDE SEQUENCE [LARGE SCALE GENOMIC DNA]</scope>
    <source>
        <strain evidence="2 3">KCTC22721</strain>
    </source>
</reference>
<evidence type="ECO:0000259" key="1">
    <source>
        <dbReference type="Pfam" id="PF13614"/>
    </source>
</evidence>
<protein>
    <submittedName>
        <fullName evidence="2">Chromosome partitioning protein ParA</fullName>
    </submittedName>
</protein>